<dbReference type="RefSeq" id="WP_004617010.1">
    <property type="nucleotide sequence ID" value="NZ_ACXX02000002.1"/>
</dbReference>
<dbReference type="STRING" id="588581.Cpap_3390"/>
<evidence type="ECO:0000256" key="1">
    <source>
        <dbReference type="SAM" id="Phobius"/>
    </source>
</evidence>
<dbReference type="Proteomes" id="UP000003860">
    <property type="component" value="Unassembled WGS sequence"/>
</dbReference>
<evidence type="ECO:0008006" key="4">
    <source>
        <dbReference type="Google" id="ProtNLM"/>
    </source>
</evidence>
<dbReference type="eggNOG" id="COG2730">
    <property type="taxonomic scope" value="Bacteria"/>
</dbReference>
<feature type="transmembrane region" description="Helical" evidence="1">
    <location>
        <begin position="5"/>
        <end position="22"/>
    </location>
</feature>
<organism evidence="2 3">
    <name type="scientific">Ruminiclostridium papyrosolvens DSM 2782</name>
    <dbReference type="NCBI Taxonomy" id="588581"/>
    <lineage>
        <taxon>Bacteria</taxon>
        <taxon>Bacillati</taxon>
        <taxon>Bacillota</taxon>
        <taxon>Clostridia</taxon>
        <taxon>Eubacteriales</taxon>
        <taxon>Oscillospiraceae</taxon>
        <taxon>Ruminiclostridium</taxon>
    </lineage>
</organism>
<sequence>MNNKIVLAIILIIILTGTFFIIRNSNSIGNLVNNDMNKLEGRTLDRNFAVKIKSGNLSTDYRIDEALREISKFGFNTINVPVVINIKDLSSSAMTIDKESERKAIDLIKKLKDKNINIILEPYPWIANGSKYETEWNPGDINTFFWNWKTNVLKVLINDVAVPYHVEALNIGTGFNHMEYAEGYWCDTVDFVKKYYNGLVTYRSSWWITAKWDTSSVKSYEAKLNNKLFSKLDFISIAAYFELTDKDTNSVKNLVNSLQSTQILSRNQNVKQELKNFHNKWNKPVFLGELGFPKTIKASVHPWNPYQSNTTNNMEQANCFEAYRQTFENEPWLLGFSVFAVGEHGTDKRYYPSDESTTIIKGWYSLH</sequence>
<proteinExistence type="predicted"/>
<accession>F1T8Y1</accession>
<keyword evidence="1" id="KW-0472">Membrane</keyword>
<comment type="caution">
    <text evidence="2">The sequence shown here is derived from an EMBL/GenBank/DDBJ whole genome shotgun (WGS) entry which is preliminary data.</text>
</comment>
<evidence type="ECO:0000313" key="2">
    <source>
        <dbReference type="EMBL" id="EGD48963.1"/>
    </source>
</evidence>
<protein>
    <recommendedName>
        <fullName evidence="4">Hydrolase</fullName>
    </recommendedName>
</protein>
<dbReference type="InterPro" id="IPR017853">
    <property type="entry name" value="GH"/>
</dbReference>
<dbReference type="Gene3D" id="3.20.20.80">
    <property type="entry name" value="Glycosidases"/>
    <property type="match status" value="1"/>
</dbReference>
<reference evidence="2" key="2">
    <citation type="submission" date="2011-01" db="EMBL/GenBank/DDBJ databases">
        <title>The Non-contiguous Finished genome of Clostridium papyrosolvens.</title>
        <authorList>
            <person name="Lucas S."/>
            <person name="Copeland A."/>
            <person name="Lapidus A."/>
            <person name="Cheng J.-F."/>
            <person name="Goodwin L."/>
            <person name="Pitluck S."/>
            <person name="Misra M."/>
            <person name="Chertkov O."/>
            <person name="Detter J.C."/>
            <person name="Han C."/>
            <person name="Tapia R."/>
            <person name="Land M."/>
            <person name="Hauser L."/>
            <person name="Kyrpides N."/>
            <person name="Ivanova N."/>
            <person name="Pagani I."/>
            <person name="Mouttaki H."/>
            <person name="He Z."/>
            <person name="Zhou J."/>
            <person name="Hemme C.L."/>
            <person name="Woyke T."/>
        </authorList>
    </citation>
    <scope>NUCLEOTIDE SEQUENCE [LARGE SCALE GENOMIC DNA]</scope>
    <source>
        <strain evidence="2">DSM 2782</strain>
    </source>
</reference>
<reference evidence="2" key="1">
    <citation type="submission" date="2009-07" db="EMBL/GenBank/DDBJ databases">
        <authorList>
            <consortium name="US DOE Joint Genome Institute (JGI-PGF)"/>
            <person name="Lucas S."/>
            <person name="Copeland A."/>
            <person name="Lapidus A."/>
            <person name="Glavina del Rio T."/>
            <person name="Tice H."/>
            <person name="Bruce D."/>
            <person name="Goodwin L."/>
            <person name="Pitluck S."/>
            <person name="Larimer F."/>
            <person name="Land M.L."/>
            <person name="Mouttaki H."/>
            <person name="He Z."/>
            <person name="Zhou J."/>
            <person name="Hemme C.L."/>
        </authorList>
    </citation>
    <scope>NUCLEOTIDE SEQUENCE [LARGE SCALE GENOMIC DNA]</scope>
    <source>
        <strain evidence="2">DSM 2782</strain>
    </source>
</reference>
<dbReference type="CDD" id="cd19608">
    <property type="entry name" value="GH113_mannanase-like"/>
    <property type="match status" value="1"/>
</dbReference>
<keyword evidence="3" id="KW-1185">Reference proteome</keyword>
<keyword evidence="1" id="KW-1133">Transmembrane helix</keyword>
<dbReference type="OrthoDB" id="9773531at2"/>
<dbReference type="SUPFAM" id="SSF51445">
    <property type="entry name" value="(Trans)glycosidases"/>
    <property type="match status" value="1"/>
</dbReference>
<keyword evidence="1" id="KW-0812">Transmembrane</keyword>
<dbReference type="InterPro" id="IPR055151">
    <property type="entry name" value="GH113"/>
</dbReference>
<dbReference type="EMBL" id="ACXX02000002">
    <property type="protein sequence ID" value="EGD48963.1"/>
    <property type="molecule type" value="Genomic_DNA"/>
</dbReference>
<dbReference type="AlphaFoldDB" id="F1T8Y1"/>
<dbReference type="Pfam" id="PF22612">
    <property type="entry name" value="GH113"/>
    <property type="match status" value="1"/>
</dbReference>
<name>F1T8Y1_9FIRM</name>
<gene>
    <name evidence="2" type="ORF">Cpap_3390</name>
</gene>
<evidence type="ECO:0000313" key="3">
    <source>
        <dbReference type="Proteomes" id="UP000003860"/>
    </source>
</evidence>